<feature type="compositionally biased region" description="Basic and acidic residues" evidence="2">
    <location>
        <begin position="170"/>
        <end position="181"/>
    </location>
</feature>
<evidence type="ECO:0000313" key="5">
    <source>
        <dbReference type="Proteomes" id="UP001190700"/>
    </source>
</evidence>
<evidence type="ECO:0000256" key="2">
    <source>
        <dbReference type="SAM" id="MobiDB-lite"/>
    </source>
</evidence>
<reference evidence="4 5" key="1">
    <citation type="journal article" date="2015" name="Genome Biol. Evol.">
        <title>Comparative Genomics of a Bacterivorous Green Alga Reveals Evolutionary Causalities and Consequences of Phago-Mixotrophic Mode of Nutrition.</title>
        <authorList>
            <person name="Burns J.A."/>
            <person name="Paasch A."/>
            <person name="Narechania A."/>
            <person name="Kim E."/>
        </authorList>
    </citation>
    <scope>NUCLEOTIDE SEQUENCE [LARGE SCALE GENOMIC DNA]</scope>
    <source>
        <strain evidence="4 5">PLY_AMNH</strain>
    </source>
</reference>
<dbReference type="PROSITE" id="PS50158">
    <property type="entry name" value="ZF_CCHC"/>
    <property type="match status" value="1"/>
</dbReference>
<feature type="region of interest" description="Disordered" evidence="2">
    <location>
        <begin position="166"/>
        <end position="236"/>
    </location>
</feature>
<organism evidence="4 5">
    <name type="scientific">Cymbomonas tetramitiformis</name>
    <dbReference type="NCBI Taxonomy" id="36881"/>
    <lineage>
        <taxon>Eukaryota</taxon>
        <taxon>Viridiplantae</taxon>
        <taxon>Chlorophyta</taxon>
        <taxon>Pyramimonadophyceae</taxon>
        <taxon>Pyramimonadales</taxon>
        <taxon>Pyramimonadaceae</taxon>
        <taxon>Cymbomonas</taxon>
    </lineage>
</organism>
<protein>
    <recommendedName>
        <fullName evidence="3">CCHC-type domain-containing protein</fullName>
    </recommendedName>
</protein>
<feature type="domain" description="CCHC-type" evidence="3">
    <location>
        <begin position="241"/>
        <end position="258"/>
    </location>
</feature>
<gene>
    <name evidence="4" type="ORF">CYMTET_13462</name>
</gene>
<keyword evidence="1" id="KW-0862">Zinc</keyword>
<keyword evidence="5" id="KW-1185">Reference proteome</keyword>
<keyword evidence="1" id="KW-0863">Zinc-finger</keyword>
<dbReference type="GO" id="GO:0003676">
    <property type="term" value="F:nucleic acid binding"/>
    <property type="evidence" value="ECO:0007669"/>
    <property type="project" value="InterPro"/>
</dbReference>
<evidence type="ECO:0000313" key="4">
    <source>
        <dbReference type="EMBL" id="KAK3278622.1"/>
    </source>
</evidence>
<evidence type="ECO:0000259" key="3">
    <source>
        <dbReference type="PROSITE" id="PS50158"/>
    </source>
</evidence>
<proteinExistence type="predicted"/>
<keyword evidence="1" id="KW-0479">Metal-binding</keyword>
<dbReference type="GO" id="GO:0008270">
    <property type="term" value="F:zinc ion binding"/>
    <property type="evidence" value="ECO:0007669"/>
    <property type="project" value="UniProtKB-KW"/>
</dbReference>
<name>A0AAE0GIG4_9CHLO</name>
<comment type="caution">
    <text evidence="4">The sequence shown here is derived from an EMBL/GenBank/DDBJ whole genome shotgun (WGS) entry which is preliminary data.</text>
</comment>
<accession>A0AAE0GIG4</accession>
<dbReference type="SMART" id="SM00343">
    <property type="entry name" value="ZnF_C2HC"/>
    <property type="match status" value="1"/>
</dbReference>
<sequence>MHLLRAPLTAYARMGGRLHHALLPLTNPRVETWILMMDRDAMDLAMGDPSAANGYLENVHGEAITLKLARDESAAEYFSRLETRMTSVNFLASRVPNCVEMTNLSMLSTYRRGLRCLTKVTRRLRSINLDVSKPQDWEEKAISERIPGTHDALLKIREIAEEAENDMEAEVAHRRSGDRPPRSVTFANPAPRTHFFRRSPQTSNRPALAMLEGGPSTTAAVAVTPPSPSGPARDTEAPRIRRCFVCGSTDHIVRNCTNEAKLREWRANAPTRLANSPNFVAAVVWAIEQQEDPTQVEGVPEDFSEEVLALASCEDD</sequence>
<dbReference type="Proteomes" id="UP001190700">
    <property type="component" value="Unassembled WGS sequence"/>
</dbReference>
<dbReference type="AlphaFoldDB" id="A0AAE0GIG4"/>
<evidence type="ECO:0000256" key="1">
    <source>
        <dbReference type="PROSITE-ProRule" id="PRU00047"/>
    </source>
</evidence>
<dbReference type="EMBL" id="LGRX02005354">
    <property type="protein sequence ID" value="KAK3278622.1"/>
    <property type="molecule type" value="Genomic_DNA"/>
</dbReference>
<dbReference type="InterPro" id="IPR001878">
    <property type="entry name" value="Znf_CCHC"/>
</dbReference>